<evidence type="ECO:0000256" key="4">
    <source>
        <dbReference type="ARBA" id="ARBA00023136"/>
    </source>
</evidence>
<dbReference type="InterPro" id="IPR051694">
    <property type="entry name" value="Immunoregulatory_rcpt-like"/>
</dbReference>
<feature type="region of interest" description="Disordered" evidence="5">
    <location>
        <begin position="181"/>
        <end position="237"/>
    </location>
</feature>
<keyword evidence="4 6" id="KW-0472">Membrane</keyword>
<dbReference type="Proteomes" id="UP000240883">
    <property type="component" value="Unassembled WGS sequence"/>
</dbReference>
<keyword evidence="3 6" id="KW-1133">Transmembrane helix</keyword>
<dbReference type="EMBL" id="KZ678140">
    <property type="protein sequence ID" value="PSN63141.1"/>
    <property type="molecule type" value="Genomic_DNA"/>
</dbReference>
<dbReference type="STRING" id="1448308.A0A2T2NCG8"/>
<organism evidence="7 8">
    <name type="scientific">Corynespora cassiicola Philippines</name>
    <dbReference type="NCBI Taxonomy" id="1448308"/>
    <lineage>
        <taxon>Eukaryota</taxon>
        <taxon>Fungi</taxon>
        <taxon>Dikarya</taxon>
        <taxon>Ascomycota</taxon>
        <taxon>Pezizomycotina</taxon>
        <taxon>Dothideomycetes</taxon>
        <taxon>Pleosporomycetidae</taxon>
        <taxon>Pleosporales</taxon>
        <taxon>Corynesporascaceae</taxon>
        <taxon>Corynespora</taxon>
    </lineage>
</organism>
<protein>
    <submittedName>
        <fullName evidence="7">Uncharacterized protein</fullName>
    </submittedName>
</protein>
<reference evidence="7 8" key="1">
    <citation type="journal article" date="2018" name="Front. Microbiol.">
        <title>Genome-Wide Analysis of Corynespora cassiicola Leaf Fall Disease Putative Effectors.</title>
        <authorList>
            <person name="Lopez D."/>
            <person name="Ribeiro S."/>
            <person name="Label P."/>
            <person name="Fumanal B."/>
            <person name="Venisse J.S."/>
            <person name="Kohler A."/>
            <person name="de Oliveira R.R."/>
            <person name="Labutti K."/>
            <person name="Lipzen A."/>
            <person name="Lail K."/>
            <person name="Bauer D."/>
            <person name="Ohm R.A."/>
            <person name="Barry K.W."/>
            <person name="Spatafora J."/>
            <person name="Grigoriev I.V."/>
            <person name="Martin F.M."/>
            <person name="Pujade-Renaud V."/>
        </authorList>
    </citation>
    <scope>NUCLEOTIDE SEQUENCE [LARGE SCALE GENOMIC DNA]</scope>
    <source>
        <strain evidence="7 8">Philippines</strain>
    </source>
</reference>
<sequence length="339" mass="35276">MVHIRVSPGVTKRQDQNFTCPAGSQWYACATGSKFVGCCAGDPCSNGCSQGRVQPAGFSPSQYGKFPDASCGTNSNFFTCDFKEKGTFWGCCKSNPCQQQQCPTNDLVPAFLDRPDQIAAYAPGASSSPSATTTSGPDSDNGSGTPTGAIVGGAVGGGVGLAIIVGFLVWFCLRRRRSRAQNKGIVESRQADESAPAPPQMREKASYQGSAHPVEDAPPGYAPKASSPYLNTPGGFNNQYVYQHEATQPQELPAAMPSSSGKAPPEHRYSELPAQAEISELASPDMSSRAGPVSELESPMASPNLGTVSPRISQQAPASPEPTTLTPAQGKPAQGLGLA</sequence>
<dbReference type="PANTHER" id="PTHR15549:SF26">
    <property type="entry name" value="AXIAL BUDDING PATTERN PROTEIN 2-RELATED"/>
    <property type="match status" value="1"/>
</dbReference>
<feature type="compositionally biased region" description="Polar residues" evidence="5">
    <location>
        <begin position="304"/>
        <end position="327"/>
    </location>
</feature>
<evidence type="ECO:0000313" key="7">
    <source>
        <dbReference type="EMBL" id="PSN63141.1"/>
    </source>
</evidence>
<evidence type="ECO:0000256" key="5">
    <source>
        <dbReference type="SAM" id="MobiDB-lite"/>
    </source>
</evidence>
<keyword evidence="8" id="KW-1185">Reference proteome</keyword>
<dbReference type="OrthoDB" id="3692311at2759"/>
<keyword evidence="2 6" id="KW-0812">Transmembrane</keyword>
<evidence type="ECO:0000256" key="1">
    <source>
        <dbReference type="ARBA" id="ARBA00004167"/>
    </source>
</evidence>
<evidence type="ECO:0000256" key="3">
    <source>
        <dbReference type="ARBA" id="ARBA00022989"/>
    </source>
</evidence>
<dbReference type="AlphaFoldDB" id="A0A2T2NCG8"/>
<dbReference type="PANTHER" id="PTHR15549">
    <property type="entry name" value="PAIRED IMMUNOGLOBULIN-LIKE TYPE 2 RECEPTOR"/>
    <property type="match status" value="1"/>
</dbReference>
<evidence type="ECO:0000313" key="8">
    <source>
        <dbReference type="Proteomes" id="UP000240883"/>
    </source>
</evidence>
<feature type="transmembrane region" description="Helical" evidence="6">
    <location>
        <begin position="149"/>
        <end position="173"/>
    </location>
</feature>
<accession>A0A2T2NCG8</accession>
<name>A0A2T2NCG8_CORCC</name>
<dbReference type="GO" id="GO:0016020">
    <property type="term" value="C:membrane"/>
    <property type="evidence" value="ECO:0007669"/>
    <property type="project" value="UniProtKB-SubCell"/>
</dbReference>
<feature type="compositionally biased region" description="Polar residues" evidence="5">
    <location>
        <begin position="228"/>
        <end position="237"/>
    </location>
</feature>
<feature type="compositionally biased region" description="Low complexity" evidence="5">
    <location>
        <begin position="122"/>
        <end position="140"/>
    </location>
</feature>
<evidence type="ECO:0000256" key="2">
    <source>
        <dbReference type="ARBA" id="ARBA00022692"/>
    </source>
</evidence>
<dbReference type="GO" id="GO:0071944">
    <property type="term" value="C:cell periphery"/>
    <property type="evidence" value="ECO:0007669"/>
    <property type="project" value="UniProtKB-ARBA"/>
</dbReference>
<feature type="region of interest" description="Disordered" evidence="5">
    <location>
        <begin position="250"/>
        <end position="339"/>
    </location>
</feature>
<comment type="subcellular location">
    <subcellularLocation>
        <location evidence="1">Membrane</location>
        <topology evidence="1">Single-pass membrane protein</topology>
    </subcellularLocation>
</comment>
<gene>
    <name evidence="7" type="ORF">BS50DRAFT_637674</name>
</gene>
<feature type="region of interest" description="Disordered" evidence="5">
    <location>
        <begin position="121"/>
        <end position="145"/>
    </location>
</feature>
<evidence type="ECO:0000256" key="6">
    <source>
        <dbReference type="SAM" id="Phobius"/>
    </source>
</evidence>
<proteinExistence type="predicted"/>